<proteinExistence type="predicted"/>
<evidence type="ECO:0000313" key="3">
    <source>
        <dbReference type="Proteomes" id="UP000252519"/>
    </source>
</evidence>
<comment type="caution">
    <text evidence="2">The sequence shown here is derived from an EMBL/GenBank/DDBJ whole genome shotgun (WGS) entry which is preliminary data.</text>
</comment>
<sequence length="105" mass="11767">MNSSISSRKSKKRTGPRTMKTDITEDSARQNNAPDSLITPVSPNKDLKPVSHLLNVKKEVELQTTQVPILPRLSYSHLKSKTSNKRIFVKAPDLLENDSIRTAVE</sequence>
<evidence type="ECO:0000256" key="1">
    <source>
        <dbReference type="SAM" id="MobiDB-lite"/>
    </source>
</evidence>
<feature type="compositionally biased region" description="Polar residues" evidence="1">
    <location>
        <begin position="29"/>
        <end position="42"/>
    </location>
</feature>
<reference evidence="2 3" key="1">
    <citation type="submission" date="2014-10" db="EMBL/GenBank/DDBJ databases">
        <title>Draft genome of the hookworm Ancylostoma caninum.</title>
        <authorList>
            <person name="Mitreva M."/>
        </authorList>
    </citation>
    <scope>NUCLEOTIDE SEQUENCE [LARGE SCALE GENOMIC DNA]</scope>
    <source>
        <strain evidence="2 3">Baltimore</strain>
    </source>
</reference>
<feature type="region of interest" description="Disordered" evidence="1">
    <location>
        <begin position="1"/>
        <end position="46"/>
    </location>
</feature>
<gene>
    <name evidence="2" type="ORF">ANCCAN_27717</name>
</gene>
<feature type="compositionally biased region" description="Basic and acidic residues" evidence="1">
    <location>
        <begin position="19"/>
        <end position="28"/>
    </location>
</feature>
<evidence type="ECO:0000313" key="2">
    <source>
        <dbReference type="EMBL" id="RCN26556.1"/>
    </source>
</evidence>
<keyword evidence="3" id="KW-1185">Reference proteome</keyword>
<dbReference type="Proteomes" id="UP000252519">
    <property type="component" value="Unassembled WGS sequence"/>
</dbReference>
<protein>
    <submittedName>
        <fullName evidence="2">Uncharacterized protein</fullName>
    </submittedName>
</protein>
<dbReference type="AlphaFoldDB" id="A0A368F389"/>
<dbReference type="EMBL" id="JOJR01006888">
    <property type="protein sequence ID" value="RCN26556.1"/>
    <property type="molecule type" value="Genomic_DNA"/>
</dbReference>
<organism evidence="2 3">
    <name type="scientific">Ancylostoma caninum</name>
    <name type="common">Dog hookworm</name>
    <dbReference type="NCBI Taxonomy" id="29170"/>
    <lineage>
        <taxon>Eukaryota</taxon>
        <taxon>Metazoa</taxon>
        <taxon>Ecdysozoa</taxon>
        <taxon>Nematoda</taxon>
        <taxon>Chromadorea</taxon>
        <taxon>Rhabditida</taxon>
        <taxon>Rhabditina</taxon>
        <taxon>Rhabditomorpha</taxon>
        <taxon>Strongyloidea</taxon>
        <taxon>Ancylostomatidae</taxon>
        <taxon>Ancylostomatinae</taxon>
        <taxon>Ancylostoma</taxon>
    </lineage>
</organism>
<name>A0A368F389_ANCCA</name>
<accession>A0A368F389</accession>
<dbReference type="OrthoDB" id="10611678at2759"/>